<organism evidence="3 4">
    <name type="scientific">Georgenia daeguensis</name>
    <dbReference type="NCBI Taxonomy" id="908355"/>
    <lineage>
        <taxon>Bacteria</taxon>
        <taxon>Bacillati</taxon>
        <taxon>Actinomycetota</taxon>
        <taxon>Actinomycetes</taxon>
        <taxon>Micrococcales</taxon>
        <taxon>Bogoriellaceae</taxon>
        <taxon>Georgenia</taxon>
    </lineage>
</organism>
<dbReference type="Proteomes" id="UP001499841">
    <property type="component" value="Unassembled WGS sequence"/>
</dbReference>
<gene>
    <name evidence="3" type="ORF">GCM10022262_20130</name>
</gene>
<feature type="domain" description="Peptidase M28" evidence="2">
    <location>
        <begin position="189"/>
        <end position="388"/>
    </location>
</feature>
<proteinExistence type="predicted"/>
<evidence type="ECO:0000259" key="2">
    <source>
        <dbReference type="Pfam" id="PF04389"/>
    </source>
</evidence>
<reference evidence="4" key="1">
    <citation type="journal article" date="2019" name="Int. J. Syst. Evol. Microbiol.">
        <title>The Global Catalogue of Microorganisms (GCM) 10K type strain sequencing project: providing services to taxonomists for standard genome sequencing and annotation.</title>
        <authorList>
            <consortium name="The Broad Institute Genomics Platform"/>
            <consortium name="The Broad Institute Genome Sequencing Center for Infectious Disease"/>
            <person name="Wu L."/>
            <person name="Ma J."/>
        </authorList>
    </citation>
    <scope>NUCLEOTIDE SEQUENCE [LARGE SCALE GENOMIC DNA]</scope>
    <source>
        <strain evidence="4">JCM 17459</strain>
    </source>
</reference>
<dbReference type="Pfam" id="PF04389">
    <property type="entry name" value="Peptidase_M28"/>
    <property type="match status" value="1"/>
</dbReference>
<dbReference type="InterPro" id="IPR045175">
    <property type="entry name" value="M28_fam"/>
</dbReference>
<dbReference type="InterPro" id="IPR007484">
    <property type="entry name" value="Peptidase_M28"/>
</dbReference>
<dbReference type="SUPFAM" id="SSF53187">
    <property type="entry name" value="Zn-dependent exopeptidases"/>
    <property type="match status" value="1"/>
</dbReference>
<dbReference type="RefSeq" id="WP_345040578.1">
    <property type="nucleotide sequence ID" value="NZ_BAABBA010000008.1"/>
</dbReference>
<dbReference type="PANTHER" id="PTHR12147:SF26">
    <property type="entry name" value="PEPTIDASE M28 DOMAIN-CONTAINING PROTEIN"/>
    <property type="match status" value="1"/>
</dbReference>
<dbReference type="Gene3D" id="3.40.630.10">
    <property type="entry name" value="Zn peptidases"/>
    <property type="match status" value="1"/>
</dbReference>
<sequence>MSASAAGPPGVRIGDETVPWPTDDGPSGVVARADAAAGTGTAGPGTASPARLSLVQQVGRSFQGAYPDVRVLADHGRHLVVRTGELPPGVGEGEGLHWRVLPLEPGAVVVDRPAPQRRRWAPGAGELLDTLSEREYTDWLERLTAPHTRHSLRAGFTETAATAAAALAALGYDVAHEEITVGPVGRSENVVAHRHGSGPAPRRLVVLAAHLDAVNHADGPDGAAPGADDNASGAAGVLETGRVLAALDHHHDLRLILFGGEEQGLHGSRQHVAALAEPVRRRITAVVNLDMVARRNTAAPGVLIEGAPVSRALVDDLVAAAATWTDLTVSTSLNPFASDHVPFIDAGLPAVLTIEDNDRVNTDVHTAGDVLATLEPALALQILRMNLAVLAERLADPGAADRGAVRTEPSSR</sequence>
<name>A0ABP8EUM9_9MICO</name>
<accession>A0ABP8EUM9</accession>
<feature type="region of interest" description="Disordered" evidence="1">
    <location>
        <begin position="1"/>
        <end position="28"/>
    </location>
</feature>
<keyword evidence="4" id="KW-1185">Reference proteome</keyword>
<comment type="caution">
    <text evidence="3">The sequence shown here is derived from an EMBL/GenBank/DDBJ whole genome shotgun (WGS) entry which is preliminary data.</text>
</comment>
<evidence type="ECO:0000256" key="1">
    <source>
        <dbReference type="SAM" id="MobiDB-lite"/>
    </source>
</evidence>
<protein>
    <recommendedName>
        <fullName evidence="2">Peptidase M28 domain-containing protein</fullName>
    </recommendedName>
</protein>
<dbReference type="EMBL" id="BAABBA010000008">
    <property type="protein sequence ID" value="GAA4287654.1"/>
    <property type="molecule type" value="Genomic_DNA"/>
</dbReference>
<evidence type="ECO:0000313" key="3">
    <source>
        <dbReference type="EMBL" id="GAA4287654.1"/>
    </source>
</evidence>
<dbReference type="PANTHER" id="PTHR12147">
    <property type="entry name" value="METALLOPEPTIDASE M28 FAMILY MEMBER"/>
    <property type="match status" value="1"/>
</dbReference>
<evidence type="ECO:0000313" key="4">
    <source>
        <dbReference type="Proteomes" id="UP001499841"/>
    </source>
</evidence>